<evidence type="ECO:0000256" key="9">
    <source>
        <dbReference type="RuleBase" id="RU361168"/>
    </source>
</evidence>
<keyword evidence="6 9" id="KW-0378">Hydrolase</keyword>
<dbReference type="SUPFAM" id="SSF51011">
    <property type="entry name" value="Glycosyl hydrolase domain"/>
    <property type="match status" value="1"/>
</dbReference>
<name>A0ABR3A5T8_9AGAR</name>
<dbReference type="EC" id="3.2.1.22" evidence="9"/>
<gene>
    <name evidence="12" type="ORF">AAF712_004078</name>
</gene>
<keyword evidence="7" id="KW-0325">Glycoprotein</keyword>
<evidence type="ECO:0000313" key="13">
    <source>
        <dbReference type="Proteomes" id="UP001437256"/>
    </source>
</evidence>
<evidence type="ECO:0000256" key="3">
    <source>
        <dbReference type="ARBA" id="ARBA00009743"/>
    </source>
</evidence>
<evidence type="ECO:0000313" key="12">
    <source>
        <dbReference type="EMBL" id="KAL0068749.1"/>
    </source>
</evidence>
<dbReference type="PANTHER" id="PTHR11452">
    <property type="entry name" value="ALPHA-GALACTOSIDASE/ALPHA-N-ACETYLGALACTOSAMINIDASE"/>
    <property type="match status" value="1"/>
</dbReference>
<dbReference type="Pfam" id="PF16499">
    <property type="entry name" value="Melibiase_2"/>
    <property type="match status" value="1"/>
</dbReference>
<dbReference type="PROSITE" id="PS00512">
    <property type="entry name" value="ALPHA_GALACTOSIDASE"/>
    <property type="match status" value="1"/>
</dbReference>
<feature type="signal peptide" evidence="10">
    <location>
        <begin position="1"/>
        <end position="18"/>
    </location>
</feature>
<keyword evidence="4" id="KW-0964">Secreted</keyword>
<dbReference type="InterPro" id="IPR013785">
    <property type="entry name" value="Aldolase_TIM"/>
</dbReference>
<evidence type="ECO:0000256" key="10">
    <source>
        <dbReference type="SAM" id="SignalP"/>
    </source>
</evidence>
<comment type="catalytic activity">
    <reaction evidence="1 9">
        <text>Hydrolysis of terminal, non-reducing alpha-D-galactose residues in alpha-D-galactosides, including galactose oligosaccharides, galactomannans and galactolipids.</text>
        <dbReference type="EC" id="3.2.1.22"/>
    </reaction>
</comment>
<evidence type="ECO:0000259" key="11">
    <source>
        <dbReference type="Pfam" id="PF17801"/>
    </source>
</evidence>
<evidence type="ECO:0000256" key="1">
    <source>
        <dbReference type="ARBA" id="ARBA00001255"/>
    </source>
</evidence>
<evidence type="ECO:0000256" key="2">
    <source>
        <dbReference type="ARBA" id="ARBA00004613"/>
    </source>
</evidence>
<comment type="similarity">
    <text evidence="3 9">Belongs to the glycosyl hydrolase 27 family.</text>
</comment>
<dbReference type="InterPro" id="IPR013780">
    <property type="entry name" value="Glyco_hydro_b"/>
</dbReference>
<feature type="domain" description="Alpha galactosidase C-terminal" evidence="11">
    <location>
        <begin position="339"/>
        <end position="416"/>
    </location>
</feature>
<keyword evidence="13" id="KW-1185">Reference proteome</keyword>
<accession>A0ABR3A5T8</accession>
<dbReference type="Pfam" id="PF17801">
    <property type="entry name" value="Melibiase_C"/>
    <property type="match status" value="1"/>
</dbReference>
<dbReference type="InterPro" id="IPR000111">
    <property type="entry name" value="Glyco_hydro_27/36_CS"/>
</dbReference>
<keyword evidence="8 9" id="KW-0326">Glycosidase</keyword>
<evidence type="ECO:0000256" key="5">
    <source>
        <dbReference type="ARBA" id="ARBA00022729"/>
    </source>
</evidence>
<feature type="chain" id="PRO_5046185182" description="Alpha-galactosidase" evidence="10">
    <location>
        <begin position="19"/>
        <end position="419"/>
    </location>
</feature>
<evidence type="ECO:0000256" key="8">
    <source>
        <dbReference type="ARBA" id="ARBA00023295"/>
    </source>
</evidence>
<keyword evidence="5 10" id="KW-0732">Signal</keyword>
<dbReference type="PRINTS" id="PR00740">
    <property type="entry name" value="GLHYDRLASE27"/>
</dbReference>
<dbReference type="EMBL" id="JBBXMP010000016">
    <property type="protein sequence ID" value="KAL0068749.1"/>
    <property type="molecule type" value="Genomic_DNA"/>
</dbReference>
<sequence length="419" mass="44909">MLSSLIAVLPLFIRVASSSPAAAGGALAAPTNPPSRQTGQTPALGWNTWNAYRCDINAQKVVAAAQAFVDRGLKAAGYQYINIDDCWSLKSRDSSSKRIVPDPAKFPDGIAGVANTVHSLGLKIGIYSDAGTATCAGYPGSLANENLDAATFSSWGIDYLKYDNCNIPANWTDAPNPPNGDWYESNSGIRFRLMGGALAAQSRPIQYNLCIWGQAKVQTWGNRVGHSWRISGDSSPTWSFILSVLKLNIPYLSVNNFYSHNDMDMMEIGNGLSLVEERSHFAIWAFLKSPILLGTDLSKLSAAQISIITNPELLAFHQDTTVGPSALPFNATVNAPVTDPPEYYAGKSSKGTHVLIINLQNTTATKTVALSQVPGLGSGTFKLHDMWTGKDLNGTYTAASSFSVQVGSHDNVAYRITPA</sequence>
<comment type="caution">
    <text evidence="12">The sequence shown here is derived from an EMBL/GenBank/DDBJ whole genome shotgun (WGS) entry which is preliminary data.</text>
</comment>
<dbReference type="InterPro" id="IPR017853">
    <property type="entry name" value="GH"/>
</dbReference>
<evidence type="ECO:0000256" key="4">
    <source>
        <dbReference type="ARBA" id="ARBA00022525"/>
    </source>
</evidence>
<evidence type="ECO:0000256" key="7">
    <source>
        <dbReference type="ARBA" id="ARBA00023180"/>
    </source>
</evidence>
<reference evidence="12 13" key="1">
    <citation type="submission" date="2024-05" db="EMBL/GenBank/DDBJ databases">
        <title>A draft genome resource for the thread blight pathogen Marasmius tenuissimus strain MS-2.</title>
        <authorList>
            <person name="Yulfo-Soto G.E."/>
            <person name="Baruah I.K."/>
            <person name="Amoako-Attah I."/>
            <person name="Bukari Y."/>
            <person name="Meinhardt L.W."/>
            <person name="Bailey B.A."/>
            <person name="Cohen S.P."/>
        </authorList>
    </citation>
    <scope>NUCLEOTIDE SEQUENCE [LARGE SCALE GENOMIC DNA]</scope>
    <source>
        <strain evidence="12 13">MS-2</strain>
    </source>
</reference>
<organism evidence="12 13">
    <name type="scientific">Marasmius tenuissimus</name>
    <dbReference type="NCBI Taxonomy" id="585030"/>
    <lineage>
        <taxon>Eukaryota</taxon>
        <taxon>Fungi</taxon>
        <taxon>Dikarya</taxon>
        <taxon>Basidiomycota</taxon>
        <taxon>Agaricomycotina</taxon>
        <taxon>Agaricomycetes</taxon>
        <taxon>Agaricomycetidae</taxon>
        <taxon>Agaricales</taxon>
        <taxon>Marasmiineae</taxon>
        <taxon>Marasmiaceae</taxon>
        <taxon>Marasmius</taxon>
    </lineage>
</organism>
<dbReference type="SUPFAM" id="SSF51445">
    <property type="entry name" value="(Trans)glycosidases"/>
    <property type="match status" value="1"/>
</dbReference>
<dbReference type="Proteomes" id="UP001437256">
    <property type="component" value="Unassembled WGS sequence"/>
</dbReference>
<protein>
    <recommendedName>
        <fullName evidence="9">Alpha-galactosidase</fullName>
        <ecNumber evidence="9">3.2.1.22</ecNumber>
    </recommendedName>
    <alternativeName>
        <fullName evidence="9">Melibiase</fullName>
    </alternativeName>
</protein>
<keyword evidence="9" id="KW-1015">Disulfide bond</keyword>
<comment type="subcellular location">
    <subcellularLocation>
        <location evidence="2">Secreted</location>
    </subcellularLocation>
</comment>
<dbReference type="InterPro" id="IPR041233">
    <property type="entry name" value="Melibiase_C"/>
</dbReference>
<proteinExistence type="inferred from homology"/>
<dbReference type="PANTHER" id="PTHR11452:SF61">
    <property type="entry name" value="ALPHA-GALACTOSIDASE B-RELATED"/>
    <property type="match status" value="1"/>
</dbReference>
<dbReference type="InterPro" id="IPR002241">
    <property type="entry name" value="Glyco_hydro_27"/>
</dbReference>
<dbReference type="Gene3D" id="3.20.20.70">
    <property type="entry name" value="Aldolase class I"/>
    <property type="match status" value="1"/>
</dbReference>
<evidence type="ECO:0000256" key="6">
    <source>
        <dbReference type="ARBA" id="ARBA00022801"/>
    </source>
</evidence>
<dbReference type="CDD" id="cd14792">
    <property type="entry name" value="GH27"/>
    <property type="match status" value="1"/>
</dbReference>
<dbReference type="Gene3D" id="2.60.40.1180">
    <property type="entry name" value="Golgi alpha-mannosidase II"/>
    <property type="match status" value="1"/>
</dbReference>